<gene>
    <name evidence="3" type="ORF">NU887_10635</name>
</gene>
<evidence type="ECO:0000313" key="4">
    <source>
        <dbReference type="Proteomes" id="UP001142175"/>
    </source>
</evidence>
<dbReference type="InterPro" id="IPR036452">
    <property type="entry name" value="Ribo_hydro-like"/>
</dbReference>
<dbReference type="Pfam" id="PF07632">
    <property type="entry name" value="Sde182_NH-like"/>
    <property type="match status" value="1"/>
</dbReference>
<comment type="caution">
    <text evidence="3">The sequence shown here is derived from an EMBL/GenBank/DDBJ whole genome shotgun (WGS) entry which is preliminary data.</text>
</comment>
<keyword evidence="4" id="KW-1185">Reference proteome</keyword>
<feature type="domain" description="Cellulose-binding Sde182 nucleoside hydrolase-like" evidence="2">
    <location>
        <begin position="45"/>
        <end position="284"/>
    </location>
</feature>
<sequence>MKVFNCRRFGLMASFRTFLLLLFSFLSTYSLSQKSSESDSQKPQIIISTDIGGDDPDDYQSMVHLLVYADRFDILGLISSPPGNGRISNIMESLEAYEKDFPKLKAKNAVFPTPEYLRSITKQGALDIQQSEIPENVSEGAKWIIEKVNESNSPIYVLVWGSMTDVAQAVHADPSIKNKLRLYSIGSWNTAQDPKSRDYLFNIHPDLWWIENNKTFRGMYMGGDQSGNLGNQTFVETFVKYNGYLGKLFWEQKQDIKMGDTPSVLYFLHGDMNNPEGESWGGSFVKTDHGPNYWTDNPHIDLIENGRQGAKTVNRFRKDFLMDWAKRMSWLKD</sequence>
<keyword evidence="1" id="KW-0732">Signal</keyword>
<accession>A0A9X2P8R0</accession>
<dbReference type="Gene3D" id="3.90.245.10">
    <property type="entry name" value="Ribonucleoside hydrolase-like"/>
    <property type="match status" value="1"/>
</dbReference>
<dbReference type="RefSeq" id="WP_258423347.1">
    <property type="nucleotide sequence ID" value="NZ_JANSUY010000007.1"/>
</dbReference>
<protein>
    <submittedName>
        <fullName evidence="3">DUF1593 domain-containing protein</fullName>
    </submittedName>
</protein>
<evidence type="ECO:0000259" key="2">
    <source>
        <dbReference type="Pfam" id="PF07632"/>
    </source>
</evidence>
<feature type="chain" id="PRO_5040755544" evidence="1">
    <location>
        <begin position="33"/>
        <end position="333"/>
    </location>
</feature>
<dbReference type="SUPFAM" id="SSF53590">
    <property type="entry name" value="Nucleoside hydrolase"/>
    <property type="match status" value="1"/>
</dbReference>
<evidence type="ECO:0000256" key="1">
    <source>
        <dbReference type="SAM" id="SignalP"/>
    </source>
</evidence>
<proteinExistence type="predicted"/>
<dbReference type="GO" id="GO:0016799">
    <property type="term" value="F:hydrolase activity, hydrolyzing N-glycosyl compounds"/>
    <property type="evidence" value="ECO:0007669"/>
    <property type="project" value="InterPro"/>
</dbReference>
<feature type="signal peptide" evidence="1">
    <location>
        <begin position="1"/>
        <end position="32"/>
    </location>
</feature>
<name>A0A9X2P8R0_9BACT</name>
<dbReference type="Proteomes" id="UP001142175">
    <property type="component" value="Unassembled WGS sequence"/>
</dbReference>
<organism evidence="3 4">
    <name type="scientific">Aquiflexum gelatinilyticum</name>
    <dbReference type="NCBI Taxonomy" id="2961943"/>
    <lineage>
        <taxon>Bacteria</taxon>
        <taxon>Pseudomonadati</taxon>
        <taxon>Bacteroidota</taxon>
        <taxon>Cytophagia</taxon>
        <taxon>Cytophagales</taxon>
        <taxon>Cyclobacteriaceae</taxon>
        <taxon>Aquiflexum</taxon>
    </lineage>
</organism>
<dbReference type="AlphaFoldDB" id="A0A9X2P8R0"/>
<evidence type="ECO:0000313" key="3">
    <source>
        <dbReference type="EMBL" id="MCR9015492.1"/>
    </source>
</evidence>
<dbReference type="EMBL" id="JANSUY010000007">
    <property type="protein sequence ID" value="MCR9015492.1"/>
    <property type="molecule type" value="Genomic_DNA"/>
</dbReference>
<reference evidence="3" key="1">
    <citation type="submission" date="2022-08" db="EMBL/GenBank/DDBJ databases">
        <authorList>
            <person name="Zhang D."/>
        </authorList>
    </citation>
    <scope>NUCLEOTIDE SEQUENCE</scope>
    <source>
        <strain evidence="3">XJ19-11</strain>
    </source>
</reference>
<dbReference type="InterPro" id="IPR011483">
    <property type="entry name" value="Sde182_NH-like"/>
</dbReference>